<evidence type="ECO:0000313" key="1">
    <source>
        <dbReference type="EMBL" id="CAF3916785.1"/>
    </source>
</evidence>
<gene>
    <name evidence="1" type="ORF">OVN521_LOCUS10349</name>
</gene>
<dbReference type="AlphaFoldDB" id="A0A819INM1"/>
<sequence>MEAVTSGSSIPEASNTFLVPYATLNSHVNNEVLYDQVGRPTKFSMEDVYLEQAVLAFQSWGVPLSIEEFLHISEEYA</sequence>
<reference evidence="1" key="1">
    <citation type="submission" date="2021-02" db="EMBL/GenBank/DDBJ databases">
        <authorList>
            <person name="Nowell W R."/>
        </authorList>
    </citation>
    <scope>NUCLEOTIDE SEQUENCE</scope>
</reference>
<keyword evidence="2" id="KW-1185">Reference proteome</keyword>
<protein>
    <submittedName>
        <fullName evidence="1">Uncharacterized protein</fullName>
    </submittedName>
</protein>
<proteinExistence type="predicted"/>
<comment type="caution">
    <text evidence="1">The sequence shown here is derived from an EMBL/GenBank/DDBJ whole genome shotgun (WGS) entry which is preliminary data.</text>
</comment>
<dbReference type="EMBL" id="CAJOBG010001316">
    <property type="protein sequence ID" value="CAF3916785.1"/>
    <property type="molecule type" value="Genomic_DNA"/>
</dbReference>
<evidence type="ECO:0000313" key="2">
    <source>
        <dbReference type="Proteomes" id="UP000663866"/>
    </source>
</evidence>
<dbReference type="Proteomes" id="UP000663866">
    <property type="component" value="Unassembled WGS sequence"/>
</dbReference>
<name>A0A819INM1_9BILA</name>
<accession>A0A819INM1</accession>
<organism evidence="1 2">
    <name type="scientific">Rotaria magnacalcarata</name>
    <dbReference type="NCBI Taxonomy" id="392030"/>
    <lineage>
        <taxon>Eukaryota</taxon>
        <taxon>Metazoa</taxon>
        <taxon>Spiralia</taxon>
        <taxon>Gnathifera</taxon>
        <taxon>Rotifera</taxon>
        <taxon>Eurotatoria</taxon>
        <taxon>Bdelloidea</taxon>
        <taxon>Philodinida</taxon>
        <taxon>Philodinidae</taxon>
        <taxon>Rotaria</taxon>
    </lineage>
</organism>